<accession>A0A9D2MAB8</accession>
<protein>
    <submittedName>
        <fullName evidence="1">Uncharacterized protein</fullName>
    </submittedName>
</protein>
<gene>
    <name evidence="1" type="ORF">H9714_02155</name>
</gene>
<dbReference type="AlphaFoldDB" id="A0A9D2MAB8"/>
<sequence>MFQKAPDSMIPDPTPERVFALCRLIARRSMSRDELRNAMSLGKASSSSYSEFQSALSVAAEDLGVLHYADDKLVLAIAPEHLASPTAFRRYAGTRAFRNKDSSFVLFTRWYLAQNERVFALDSWEVKAKTAAQEVPALAGLRENDALGWRFWAAFFGLGYLSGASLIPNANIRLADLFATAFPESFPYDEPVQAADFMPWLAEKMPEADLNGVWPMAVSAGLRTLDELGRIRLEARRDTHRISLFFVDGEPVNEFSHITVREEGCP</sequence>
<comment type="caution">
    <text evidence="1">The sequence shown here is derived from an EMBL/GenBank/DDBJ whole genome shotgun (WGS) entry which is preliminary data.</text>
</comment>
<dbReference type="EMBL" id="DWYC01000026">
    <property type="protein sequence ID" value="HJB56336.1"/>
    <property type="molecule type" value="Genomic_DNA"/>
</dbReference>
<reference evidence="1" key="2">
    <citation type="submission" date="2021-04" db="EMBL/GenBank/DDBJ databases">
        <authorList>
            <person name="Gilroy R."/>
        </authorList>
    </citation>
    <scope>NUCLEOTIDE SEQUENCE</scope>
    <source>
        <strain evidence="1">CHK189-11263</strain>
    </source>
</reference>
<organism evidence="1 2">
    <name type="scientific">Candidatus Flavonifractor intestinipullorum</name>
    <dbReference type="NCBI Taxonomy" id="2838587"/>
    <lineage>
        <taxon>Bacteria</taxon>
        <taxon>Bacillati</taxon>
        <taxon>Bacillota</taxon>
        <taxon>Clostridia</taxon>
        <taxon>Eubacteriales</taxon>
        <taxon>Oscillospiraceae</taxon>
        <taxon>Flavonifractor</taxon>
    </lineage>
</organism>
<proteinExistence type="predicted"/>
<evidence type="ECO:0000313" key="1">
    <source>
        <dbReference type="EMBL" id="HJB56336.1"/>
    </source>
</evidence>
<name>A0A9D2MAB8_9FIRM</name>
<evidence type="ECO:0000313" key="2">
    <source>
        <dbReference type="Proteomes" id="UP000824208"/>
    </source>
</evidence>
<reference evidence="1" key="1">
    <citation type="journal article" date="2021" name="PeerJ">
        <title>Extensive microbial diversity within the chicken gut microbiome revealed by metagenomics and culture.</title>
        <authorList>
            <person name="Gilroy R."/>
            <person name="Ravi A."/>
            <person name="Getino M."/>
            <person name="Pursley I."/>
            <person name="Horton D.L."/>
            <person name="Alikhan N.F."/>
            <person name="Baker D."/>
            <person name="Gharbi K."/>
            <person name="Hall N."/>
            <person name="Watson M."/>
            <person name="Adriaenssens E.M."/>
            <person name="Foster-Nyarko E."/>
            <person name="Jarju S."/>
            <person name="Secka A."/>
            <person name="Antonio M."/>
            <person name="Oren A."/>
            <person name="Chaudhuri R.R."/>
            <person name="La Ragione R."/>
            <person name="Hildebrand F."/>
            <person name="Pallen M.J."/>
        </authorList>
    </citation>
    <scope>NUCLEOTIDE SEQUENCE</scope>
    <source>
        <strain evidence="1">CHK189-11263</strain>
    </source>
</reference>
<dbReference type="Proteomes" id="UP000824208">
    <property type="component" value="Unassembled WGS sequence"/>
</dbReference>